<dbReference type="InterPro" id="IPR029063">
    <property type="entry name" value="SAM-dependent_MTases_sf"/>
</dbReference>
<feature type="domain" description="CheR-type methyltransferase" evidence="6">
    <location>
        <begin position="1"/>
        <end position="215"/>
    </location>
</feature>
<keyword evidence="5" id="KW-0949">S-adenosyl-L-methionine</keyword>
<dbReference type="PANTHER" id="PTHR24422:SF21">
    <property type="entry name" value="CHEMOTAXIS PROTEIN METHYLTRANSFERASE 1"/>
    <property type="match status" value="1"/>
</dbReference>
<dbReference type="SMART" id="SM00138">
    <property type="entry name" value="MeTrc"/>
    <property type="match status" value="1"/>
</dbReference>
<dbReference type="InterPro" id="IPR036804">
    <property type="entry name" value="CheR_N_sf"/>
</dbReference>
<dbReference type="PRINTS" id="PR00996">
    <property type="entry name" value="CHERMTFRASE"/>
</dbReference>
<evidence type="ECO:0000256" key="3">
    <source>
        <dbReference type="ARBA" id="ARBA00022603"/>
    </source>
</evidence>
<organism evidence="7">
    <name type="scientific">marine sediment metagenome</name>
    <dbReference type="NCBI Taxonomy" id="412755"/>
    <lineage>
        <taxon>unclassified sequences</taxon>
        <taxon>metagenomes</taxon>
        <taxon>ecological metagenomes</taxon>
    </lineage>
</organism>
<sequence>MKNILYDRCGIEIPAEKKYLFKTRLSDLLAQENIPTFRELHSRLQVDDGRLTELLIEFMTTNETSFFRDDHPFKTLFSTIIPNLVEKIKKRSFYGPAGLRIWSAGCSSGQEPYSVAMTLMEWLEKKTICSIDRISILATDISEKILEKAEKGMYTENELKKGLSDNMKEKYFRKNDMCWLVDDKLKNIIKFQKLNLAETFSGKLDNFDIIFCRNV</sequence>
<proteinExistence type="predicted"/>
<dbReference type="PANTHER" id="PTHR24422">
    <property type="entry name" value="CHEMOTAXIS PROTEIN METHYLTRANSFERASE"/>
    <property type="match status" value="1"/>
</dbReference>
<dbReference type="Pfam" id="PF01739">
    <property type="entry name" value="CheR"/>
    <property type="match status" value="1"/>
</dbReference>
<dbReference type="EMBL" id="LAZR01025253">
    <property type="protein sequence ID" value="KKL72508.1"/>
    <property type="molecule type" value="Genomic_DNA"/>
</dbReference>
<comment type="catalytic activity">
    <reaction evidence="1">
        <text>L-glutamyl-[protein] + S-adenosyl-L-methionine = [protein]-L-glutamate 5-O-methyl ester + S-adenosyl-L-homocysteine</text>
        <dbReference type="Rhea" id="RHEA:24452"/>
        <dbReference type="Rhea" id="RHEA-COMP:10208"/>
        <dbReference type="Rhea" id="RHEA-COMP:10311"/>
        <dbReference type="ChEBI" id="CHEBI:29973"/>
        <dbReference type="ChEBI" id="CHEBI:57856"/>
        <dbReference type="ChEBI" id="CHEBI:59789"/>
        <dbReference type="ChEBI" id="CHEBI:82795"/>
        <dbReference type="EC" id="2.1.1.80"/>
    </reaction>
</comment>
<protein>
    <recommendedName>
        <fullName evidence="2">protein-glutamate O-methyltransferase</fullName>
        <ecNumber evidence="2">2.1.1.80</ecNumber>
    </recommendedName>
</protein>
<accession>A0A0F9EEJ2</accession>
<dbReference type="Gene3D" id="3.40.50.150">
    <property type="entry name" value="Vaccinia Virus protein VP39"/>
    <property type="match status" value="1"/>
</dbReference>
<name>A0A0F9EEJ2_9ZZZZ</name>
<evidence type="ECO:0000256" key="1">
    <source>
        <dbReference type="ARBA" id="ARBA00001541"/>
    </source>
</evidence>
<dbReference type="AlphaFoldDB" id="A0A0F9EEJ2"/>
<keyword evidence="4" id="KW-0808">Transferase</keyword>
<reference evidence="7" key="1">
    <citation type="journal article" date="2015" name="Nature">
        <title>Complex archaea that bridge the gap between prokaryotes and eukaryotes.</title>
        <authorList>
            <person name="Spang A."/>
            <person name="Saw J.H."/>
            <person name="Jorgensen S.L."/>
            <person name="Zaremba-Niedzwiedzka K."/>
            <person name="Martijn J."/>
            <person name="Lind A.E."/>
            <person name="van Eijk R."/>
            <person name="Schleper C."/>
            <person name="Guy L."/>
            <person name="Ettema T.J."/>
        </authorList>
    </citation>
    <scope>NUCLEOTIDE SEQUENCE</scope>
</reference>
<dbReference type="Pfam" id="PF03705">
    <property type="entry name" value="CheR_N"/>
    <property type="match status" value="1"/>
</dbReference>
<dbReference type="InterPro" id="IPR022641">
    <property type="entry name" value="CheR_N"/>
</dbReference>
<gene>
    <name evidence="7" type="ORF">LCGC14_2084230</name>
</gene>
<dbReference type="SUPFAM" id="SSF53335">
    <property type="entry name" value="S-adenosyl-L-methionine-dependent methyltransferases"/>
    <property type="match status" value="1"/>
</dbReference>
<dbReference type="GO" id="GO:0032259">
    <property type="term" value="P:methylation"/>
    <property type="evidence" value="ECO:0007669"/>
    <property type="project" value="UniProtKB-KW"/>
</dbReference>
<dbReference type="SUPFAM" id="SSF47757">
    <property type="entry name" value="Chemotaxis receptor methyltransferase CheR, N-terminal domain"/>
    <property type="match status" value="1"/>
</dbReference>
<evidence type="ECO:0000256" key="4">
    <source>
        <dbReference type="ARBA" id="ARBA00022679"/>
    </source>
</evidence>
<dbReference type="PROSITE" id="PS50123">
    <property type="entry name" value="CHER"/>
    <property type="match status" value="1"/>
</dbReference>
<evidence type="ECO:0000256" key="5">
    <source>
        <dbReference type="ARBA" id="ARBA00022691"/>
    </source>
</evidence>
<evidence type="ECO:0000313" key="7">
    <source>
        <dbReference type="EMBL" id="KKL72508.1"/>
    </source>
</evidence>
<feature type="non-terminal residue" evidence="7">
    <location>
        <position position="215"/>
    </location>
</feature>
<dbReference type="InterPro" id="IPR050903">
    <property type="entry name" value="Bact_Chemotaxis_MeTrfase"/>
</dbReference>
<evidence type="ECO:0000256" key="2">
    <source>
        <dbReference type="ARBA" id="ARBA00012534"/>
    </source>
</evidence>
<dbReference type="Gene3D" id="1.10.155.10">
    <property type="entry name" value="Chemotaxis receptor methyltransferase CheR, N-terminal domain"/>
    <property type="match status" value="1"/>
</dbReference>
<dbReference type="EC" id="2.1.1.80" evidence="2"/>
<dbReference type="InterPro" id="IPR000780">
    <property type="entry name" value="CheR_MeTrfase"/>
</dbReference>
<comment type="caution">
    <text evidence="7">The sequence shown here is derived from an EMBL/GenBank/DDBJ whole genome shotgun (WGS) entry which is preliminary data.</text>
</comment>
<keyword evidence="3" id="KW-0489">Methyltransferase</keyword>
<dbReference type="InterPro" id="IPR022642">
    <property type="entry name" value="CheR_C"/>
</dbReference>
<evidence type="ECO:0000259" key="6">
    <source>
        <dbReference type="PROSITE" id="PS50123"/>
    </source>
</evidence>
<dbReference type="GO" id="GO:0008983">
    <property type="term" value="F:protein-glutamate O-methyltransferase activity"/>
    <property type="evidence" value="ECO:0007669"/>
    <property type="project" value="UniProtKB-EC"/>
</dbReference>